<dbReference type="Gene3D" id="3.40.50.720">
    <property type="entry name" value="NAD(P)-binding Rossmann-like Domain"/>
    <property type="match status" value="1"/>
</dbReference>
<dbReference type="InterPro" id="IPR008927">
    <property type="entry name" value="6-PGluconate_DH-like_C_sf"/>
</dbReference>
<reference evidence="6 7" key="1">
    <citation type="submission" date="2023-11" db="EMBL/GenBank/DDBJ databases">
        <title>Actinomadura monticuli sp. nov., isolated from volcanic ash.</title>
        <authorList>
            <person name="Lee S.D."/>
            <person name="Yang H."/>
            <person name="Kim I.S."/>
        </authorList>
    </citation>
    <scope>NUCLEOTIDE SEQUENCE [LARGE SCALE GENOMIC DNA]</scope>
    <source>
        <strain evidence="6 7">DSM 45346</strain>
    </source>
</reference>
<evidence type="ECO:0000256" key="1">
    <source>
        <dbReference type="ARBA" id="ARBA00005086"/>
    </source>
</evidence>
<evidence type="ECO:0000256" key="2">
    <source>
        <dbReference type="ARBA" id="ARBA00009463"/>
    </source>
</evidence>
<comment type="caution">
    <text evidence="6">The sequence shown here is derived from an EMBL/GenBank/DDBJ whole genome shotgun (WGS) entry which is preliminary data.</text>
</comment>
<name>A0ABV4QWY3_9ACTN</name>
<dbReference type="PANTHER" id="PTHR48075">
    <property type="entry name" value="3-HYDROXYACYL-COA DEHYDROGENASE FAMILY PROTEIN"/>
    <property type="match status" value="1"/>
</dbReference>
<comment type="similarity">
    <text evidence="2">Belongs to the 3-hydroxyacyl-CoA dehydrogenase family.</text>
</comment>
<dbReference type="InterPro" id="IPR006108">
    <property type="entry name" value="3HC_DH_C"/>
</dbReference>
<organism evidence="6 7">
    <name type="scientific">Actinomadura chokoriensis</name>
    <dbReference type="NCBI Taxonomy" id="454156"/>
    <lineage>
        <taxon>Bacteria</taxon>
        <taxon>Bacillati</taxon>
        <taxon>Actinomycetota</taxon>
        <taxon>Actinomycetes</taxon>
        <taxon>Streptosporangiales</taxon>
        <taxon>Thermomonosporaceae</taxon>
        <taxon>Actinomadura</taxon>
    </lineage>
</organism>
<accession>A0ABV4QWY3</accession>
<evidence type="ECO:0000259" key="4">
    <source>
        <dbReference type="Pfam" id="PF00725"/>
    </source>
</evidence>
<dbReference type="Pfam" id="PF00725">
    <property type="entry name" value="3HCDH"/>
    <property type="match status" value="1"/>
</dbReference>
<dbReference type="Gene3D" id="1.10.1040.10">
    <property type="entry name" value="N-(1-d-carboxylethyl)-l-norvaline Dehydrogenase, domain 2"/>
    <property type="match status" value="1"/>
</dbReference>
<feature type="domain" description="3-hydroxyacyl-CoA dehydrogenase C-terminal" evidence="4">
    <location>
        <begin position="194"/>
        <end position="290"/>
    </location>
</feature>
<dbReference type="InterPro" id="IPR013328">
    <property type="entry name" value="6PGD_dom2"/>
</dbReference>
<evidence type="ECO:0000259" key="5">
    <source>
        <dbReference type="Pfam" id="PF02737"/>
    </source>
</evidence>
<evidence type="ECO:0000256" key="3">
    <source>
        <dbReference type="ARBA" id="ARBA00023002"/>
    </source>
</evidence>
<dbReference type="InterPro" id="IPR022694">
    <property type="entry name" value="3-OHacyl-CoA_DH"/>
</dbReference>
<dbReference type="RefSeq" id="WP_371941765.1">
    <property type="nucleotide sequence ID" value="NZ_JAXCEH010000008.1"/>
</dbReference>
<proteinExistence type="inferred from homology"/>
<feature type="domain" description="3-hydroxyacyl-CoA dehydrogenase NAD binding" evidence="5">
    <location>
        <begin position="12"/>
        <end position="191"/>
    </location>
</feature>
<evidence type="ECO:0000313" key="7">
    <source>
        <dbReference type="Proteomes" id="UP001569904"/>
    </source>
</evidence>
<dbReference type="InterPro" id="IPR036291">
    <property type="entry name" value="NAD(P)-bd_dom_sf"/>
</dbReference>
<dbReference type="InterPro" id="IPR006176">
    <property type="entry name" value="3-OHacyl-CoA_DH_NAD-bd"/>
</dbReference>
<dbReference type="EMBL" id="JAXCEH010000008">
    <property type="protein sequence ID" value="MFA1555074.1"/>
    <property type="molecule type" value="Genomic_DNA"/>
</dbReference>
<gene>
    <name evidence="6" type="ORF">SM436_15400</name>
</gene>
<sequence length="305" mass="33208">MTSSPDRAPLRTVGVVGAGTIGRGVAQSFAENGFEVALVDIEENQLKAAIDAVANDLRAGALLRRTSEAVDVDGVIARITTGTAMEALTDADFVVENVTEKWEVKEGVYREIDELCRADVTFAVNTSAIPVTRIASLTRRPARVLGMHFMNPVPLMDTVEVVRGHATSPETLDASLALLGRLGKRGVVVEDAPGFVTNRVLMLTINEAIFCVQDRTAGAADVDRIFTGCFGHRMGPLETADLIGLDTILNSLTVLYDEYRDCKFRPAPLLRKMVDAGLLGRKTKLGFHDYRLPSERPERRNRNGN</sequence>
<dbReference type="PANTHER" id="PTHR48075:SF5">
    <property type="entry name" value="3-HYDROXYBUTYRYL-COA DEHYDROGENASE"/>
    <property type="match status" value="1"/>
</dbReference>
<dbReference type="SUPFAM" id="SSF51735">
    <property type="entry name" value="NAD(P)-binding Rossmann-fold domains"/>
    <property type="match status" value="1"/>
</dbReference>
<protein>
    <submittedName>
        <fullName evidence="6">3-hydroxyacyl-CoA dehydrogenase NAD-binding domain-containing protein</fullName>
    </submittedName>
</protein>
<dbReference type="PIRSF" id="PIRSF000105">
    <property type="entry name" value="HCDH"/>
    <property type="match status" value="1"/>
</dbReference>
<comment type="pathway">
    <text evidence="1">Lipid metabolism; butanoate metabolism.</text>
</comment>
<dbReference type="SUPFAM" id="SSF48179">
    <property type="entry name" value="6-phosphogluconate dehydrogenase C-terminal domain-like"/>
    <property type="match status" value="1"/>
</dbReference>
<evidence type="ECO:0000313" key="6">
    <source>
        <dbReference type="EMBL" id="MFA1555074.1"/>
    </source>
</evidence>
<dbReference type="Pfam" id="PF02737">
    <property type="entry name" value="3HCDH_N"/>
    <property type="match status" value="1"/>
</dbReference>
<dbReference type="Proteomes" id="UP001569904">
    <property type="component" value="Unassembled WGS sequence"/>
</dbReference>
<keyword evidence="7" id="KW-1185">Reference proteome</keyword>
<keyword evidence="3" id="KW-0560">Oxidoreductase</keyword>